<sequence>MAQADDLRDRLEQQHAELCSRFESLHVCQNGGRCQRIHRYDITHDDQLVKMMDYIIGVLKEQSKTIKILESKVDGLLTHFNLDKESSQMQGKSRASRESTRMGRQMSSRSKSSERYSQSQQSSRASTPPPRSRGRGRYGRSHYQQQPFYPNPYAQSFNPPQTVPAYQMYRFPISPVNPQQYSPIPQHVALLPESMVHPQQIQDNTTHPVISNTDFEN</sequence>
<evidence type="ECO:0000259" key="3">
    <source>
        <dbReference type="PROSITE" id="PS50103"/>
    </source>
</evidence>
<feature type="region of interest" description="Disordered" evidence="2">
    <location>
        <begin position="84"/>
        <end position="156"/>
    </location>
</feature>
<evidence type="ECO:0000313" key="5">
    <source>
        <dbReference type="Proteomes" id="UP001258872"/>
    </source>
</evidence>
<dbReference type="GO" id="GO:0008270">
    <property type="term" value="F:zinc ion binding"/>
    <property type="evidence" value="ECO:0007669"/>
    <property type="project" value="UniProtKB-KW"/>
</dbReference>
<evidence type="ECO:0000313" key="4">
    <source>
        <dbReference type="EMBL" id="UUW06593.1"/>
    </source>
</evidence>
<feature type="zinc finger region" description="C3H1-type" evidence="1">
    <location>
        <begin position="13"/>
        <end position="41"/>
    </location>
</feature>
<organism evidence="4 5">
    <name type="scientific">Cat Tien Hospitalitermes Lispi-like virus</name>
    <dbReference type="NCBI Taxonomy" id="2952743"/>
    <lineage>
        <taxon>Viruses</taxon>
        <taxon>Riboviria</taxon>
        <taxon>Orthornavirae</taxon>
        <taxon>Negarnaviricota</taxon>
        <taxon>Haploviricotina</taxon>
        <taxon>Monjiviricetes</taxon>
        <taxon>Mononegavirales</taxon>
        <taxon>Lispiviridae</taxon>
        <taxon>Copasivirus</taxon>
        <taxon>Copasivirus cattienense</taxon>
    </lineage>
</organism>
<evidence type="ECO:0000256" key="2">
    <source>
        <dbReference type="SAM" id="MobiDB-lite"/>
    </source>
</evidence>
<protein>
    <submittedName>
        <fullName evidence="4">VP2</fullName>
    </submittedName>
</protein>
<dbReference type="PROSITE" id="PS50103">
    <property type="entry name" value="ZF_C3H1"/>
    <property type="match status" value="1"/>
</dbReference>
<keyword evidence="1" id="KW-0863">Zinc-finger</keyword>
<evidence type="ECO:0000256" key="1">
    <source>
        <dbReference type="PROSITE-ProRule" id="PRU00723"/>
    </source>
</evidence>
<dbReference type="EMBL" id="ON082763">
    <property type="protein sequence ID" value="UUW06593.1"/>
    <property type="molecule type" value="Genomic_RNA"/>
</dbReference>
<feature type="domain" description="C3H1-type" evidence="3">
    <location>
        <begin position="13"/>
        <end position="41"/>
    </location>
</feature>
<dbReference type="InterPro" id="IPR000571">
    <property type="entry name" value="Znf_CCCH"/>
</dbReference>
<feature type="compositionally biased region" description="Low complexity" evidence="2">
    <location>
        <begin position="104"/>
        <end position="126"/>
    </location>
</feature>
<reference evidence="4" key="1">
    <citation type="journal article" date="2022" name="Viruses">
        <title>Virome of Three Termite Species from Southern Vietnam.</title>
        <authorList>
            <person name="Litov A.G."/>
            <person name="Zueva A.I."/>
            <person name="Tiunov A.V."/>
            <person name="Van Thinh N."/>
            <person name="Belyaeva N.V."/>
            <person name="Karganova G.G."/>
        </authorList>
    </citation>
    <scope>NUCLEOTIDE SEQUENCE</scope>
    <source>
        <strain evidence="4">Lispi</strain>
    </source>
</reference>
<accession>A0AAE9NIA4</accession>
<keyword evidence="1" id="KW-0479">Metal-binding</keyword>
<proteinExistence type="predicted"/>
<dbReference type="Proteomes" id="UP001258872">
    <property type="component" value="Segment"/>
</dbReference>
<name>A0AAE9NIA4_9MONO</name>
<keyword evidence="1" id="KW-0862">Zinc</keyword>
<keyword evidence="5" id="KW-1185">Reference proteome</keyword>